<comment type="caution">
    <text evidence="6">The sequence shown here is derived from an EMBL/GenBank/DDBJ whole genome shotgun (WGS) entry which is preliminary data.</text>
</comment>
<dbReference type="EMBL" id="BTPD01000017">
    <property type="protein sequence ID" value="GMQ31346.1"/>
    <property type="molecule type" value="Genomic_DNA"/>
</dbReference>
<evidence type="ECO:0000256" key="1">
    <source>
        <dbReference type="ARBA" id="ARBA00004196"/>
    </source>
</evidence>
<protein>
    <recommendedName>
        <fullName evidence="5">Thioredoxin domain-containing protein</fullName>
    </recommendedName>
</protein>
<dbReference type="InterPro" id="IPR036249">
    <property type="entry name" value="Thioredoxin-like_sf"/>
</dbReference>
<reference evidence="6 7" key="1">
    <citation type="submission" date="2023-08" db="EMBL/GenBank/DDBJ databases">
        <title>Draft genome sequence of Algoriphagus confluentis.</title>
        <authorList>
            <person name="Takatani N."/>
            <person name="Hosokawa M."/>
            <person name="Sawabe T."/>
        </authorList>
    </citation>
    <scope>NUCLEOTIDE SEQUENCE [LARGE SCALE GENOMIC DNA]</scope>
    <source>
        <strain evidence="6 7">NBRC 111222</strain>
    </source>
</reference>
<evidence type="ECO:0000313" key="6">
    <source>
        <dbReference type="EMBL" id="GMQ31346.1"/>
    </source>
</evidence>
<evidence type="ECO:0000256" key="4">
    <source>
        <dbReference type="ARBA" id="ARBA00023284"/>
    </source>
</evidence>
<name>A0ABQ6PTS3_9BACT</name>
<comment type="subcellular location">
    <subcellularLocation>
        <location evidence="1">Cell envelope</location>
    </subcellularLocation>
</comment>
<dbReference type="Proteomes" id="UP001338309">
    <property type="component" value="Unassembled WGS sequence"/>
</dbReference>
<dbReference type="InterPro" id="IPR013766">
    <property type="entry name" value="Thioredoxin_domain"/>
</dbReference>
<dbReference type="InterPro" id="IPR012336">
    <property type="entry name" value="Thioredoxin-like_fold"/>
</dbReference>
<dbReference type="PROSITE" id="PS51257">
    <property type="entry name" value="PROKAR_LIPOPROTEIN"/>
    <property type="match status" value="1"/>
</dbReference>
<evidence type="ECO:0000256" key="2">
    <source>
        <dbReference type="ARBA" id="ARBA00022748"/>
    </source>
</evidence>
<dbReference type="CDD" id="cd02966">
    <property type="entry name" value="TlpA_like_family"/>
    <property type="match status" value="1"/>
</dbReference>
<evidence type="ECO:0000313" key="7">
    <source>
        <dbReference type="Proteomes" id="UP001338309"/>
    </source>
</evidence>
<dbReference type="PANTHER" id="PTHR42852:SF6">
    <property type="entry name" value="THIOL:DISULFIDE INTERCHANGE PROTEIN DSBE"/>
    <property type="match status" value="1"/>
</dbReference>
<keyword evidence="7" id="KW-1185">Reference proteome</keyword>
<keyword evidence="3" id="KW-1015">Disulfide bond</keyword>
<dbReference type="Gene3D" id="3.40.30.10">
    <property type="entry name" value="Glutaredoxin"/>
    <property type="match status" value="1"/>
</dbReference>
<accession>A0ABQ6PTS3</accession>
<dbReference type="PROSITE" id="PS51352">
    <property type="entry name" value="THIOREDOXIN_2"/>
    <property type="match status" value="1"/>
</dbReference>
<keyword evidence="2" id="KW-0201">Cytochrome c-type biogenesis</keyword>
<dbReference type="PANTHER" id="PTHR42852">
    <property type="entry name" value="THIOL:DISULFIDE INTERCHANGE PROTEIN DSBE"/>
    <property type="match status" value="1"/>
</dbReference>
<feature type="domain" description="Thioredoxin" evidence="5">
    <location>
        <begin position="334"/>
        <end position="480"/>
    </location>
</feature>
<evidence type="ECO:0000256" key="3">
    <source>
        <dbReference type="ARBA" id="ARBA00023157"/>
    </source>
</evidence>
<dbReference type="RefSeq" id="WP_338226110.1">
    <property type="nucleotide sequence ID" value="NZ_BTPD01000017.1"/>
</dbReference>
<proteinExistence type="predicted"/>
<sequence>MKFRITFLFLLLVACTEPEDKSFQNTVKFNNQNPNMIMIINSSDKIPPYIISKELTFEELLKGEVYSDTIYSPDTLFFQLNESVQLIDVTPTDEYYPQSFLVKTGDTLDVQYINSKINVNRIENGKFIPLKWDLTQIIPKSKKFLYLDSIESFFLKEEITGSLKFFLPNVKNKDEWSFKLPEYLKLIDENYSAVVDSLNKYENSLNNLYSQLIKKDQVQRINNVLNIVNNKEETEKFYSKYLIPENFRNRYLSSIYGIYYMDKFHFNKDITLTEAYDRGFPEYPKEIARYFKFRLVSSMIIKKYRKETVFEFLDKYKEEYGDFSPLENILSEMEYGIQTSTDLALIDYQSNDSKWEEIKKKWKGKIIYVDFWASWCAPCLRAMPYSKELKEKLAGKEIVFVYLALNDREDLWRNSTQRNQIIENNFFIKNSKSSEFISNYNINAIPRYMIFDKNGMLIHEDAPGPDTKEAFEILTELLKL</sequence>
<evidence type="ECO:0000259" key="5">
    <source>
        <dbReference type="PROSITE" id="PS51352"/>
    </source>
</evidence>
<organism evidence="6 7">
    <name type="scientific">Algoriphagus confluentis</name>
    <dbReference type="NCBI Taxonomy" id="1697556"/>
    <lineage>
        <taxon>Bacteria</taxon>
        <taxon>Pseudomonadati</taxon>
        <taxon>Bacteroidota</taxon>
        <taxon>Cytophagia</taxon>
        <taxon>Cytophagales</taxon>
        <taxon>Cyclobacteriaceae</taxon>
        <taxon>Algoriphagus</taxon>
    </lineage>
</organism>
<gene>
    <name evidence="6" type="ORF">Aconfl_39900</name>
</gene>
<keyword evidence="4" id="KW-0676">Redox-active center</keyword>
<dbReference type="InterPro" id="IPR050553">
    <property type="entry name" value="Thioredoxin_ResA/DsbE_sf"/>
</dbReference>
<dbReference type="Pfam" id="PF13905">
    <property type="entry name" value="Thioredoxin_8"/>
    <property type="match status" value="1"/>
</dbReference>
<dbReference type="SUPFAM" id="SSF52833">
    <property type="entry name" value="Thioredoxin-like"/>
    <property type="match status" value="1"/>
</dbReference>